<name>A0AA35QX48_GEOBA</name>
<dbReference type="Proteomes" id="UP001174909">
    <property type="component" value="Unassembled WGS sequence"/>
</dbReference>
<evidence type="ECO:0000256" key="1">
    <source>
        <dbReference type="SAM" id="MobiDB-lite"/>
    </source>
</evidence>
<organism evidence="2 3">
    <name type="scientific">Geodia barretti</name>
    <name type="common">Barrett's horny sponge</name>
    <dbReference type="NCBI Taxonomy" id="519541"/>
    <lineage>
        <taxon>Eukaryota</taxon>
        <taxon>Metazoa</taxon>
        <taxon>Porifera</taxon>
        <taxon>Demospongiae</taxon>
        <taxon>Heteroscleromorpha</taxon>
        <taxon>Tetractinellida</taxon>
        <taxon>Astrophorina</taxon>
        <taxon>Geodiidae</taxon>
        <taxon>Geodia</taxon>
    </lineage>
</organism>
<evidence type="ECO:0000313" key="3">
    <source>
        <dbReference type="Proteomes" id="UP001174909"/>
    </source>
</evidence>
<sequence>MVDPYYNHFPPLMNIYQYPHTHYMPCIAQFSGEELHELKEGAWENPAYDNMDQLMDERFSFLDFTEYTSSETASMDSGIISGRSLELPLGSPVRRKSEGLVGGQSPLVRSTHSMMACSPVEPWKPLSSSALHLSNGLLDNAHLKTHSRTASSGSSIISDGLPSPRPTDSSLLPAITTIQHS</sequence>
<dbReference type="EMBL" id="CASHTH010000248">
    <property type="protein sequence ID" value="CAI7995574.1"/>
    <property type="molecule type" value="Genomic_DNA"/>
</dbReference>
<proteinExistence type="predicted"/>
<gene>
    <name evidence="2" type="ORF">GBAR_LOCUS1716</name>
</gene>
<accession>A0AA35QX48</accession>
<feature type="region of interest" description="Disordered" evidence="1">
    <location>
        <begin position="148"/>
        <end position="181"/>
    </location>
</feature>
<dbReference type="AlphaFoldDB" id="A0AA35QX48"/>
<protein>
    <submittedName>
        <fullName evidence="2">Uncharacterized protein</fullName>
    </submittedName>
</protein>
<keyword evidence="3" id="KW-1185">Reference proteome</keyword>
<reference evidence="2" key="1">
    <citation type="submission" date="2023-03" db="EMBL/GenBank/DDBJ databases">
        <authorList>
            <person name="Steffen K."/>
            <person name="Cardenas P."/>
        </authorList>
    </citation>
    <scope>NUCLEOTIDE SEQUENCE</scope>
</reference>
<feature type="compositionally biased region" description="Low complexity" evidence="1">
    <location>
        <begin position="151"/>
        <end position="162"/>
    </location>
</feature>
<comment type="caution">
    <text evidence="2">The sequence shown here is derived from an EMBL/GenBank/DDBJ whole genome shotgun (WGS) entry which is preliminary data.</text>
</comment>
<evidence type="ECO:0000313" key="2">
    <source>
        <dbReference type="EMBL" id="CAI7995574.1"/>
    </source>
</evidence>
<feature type="compositionally biased region" description="Polar residues" evidence="1">
    <location>
        <begin position="166"/>
        <end position="181"/>
    </location>
</feature>